<feature type="domain" description="NACHT" evidence="3">
    <location>
        <begin position="485"/>
        <end position="617"/>
    </location>
</feature>
<dbReference type="EMBL" id="JANIIK010002002">
    <property type="protein sequence ID" value="KAJ3581767.1"/>
    <property type="molecule type" value="Genomic_DNA"/>
</dbReference>
<dbReference type="Pfam" id="PF05729">
    <property type="entry name" value="NACHT"/>
    <property type="match status" value="1"/>
</dbReference>
<dbReference type="FunFam" id="3.40.50.300:FF:001524">
    <property type="entry name" value="Si:dkey-126g1.7"/>
    <property type="match status" value="1"/>
</dbReference>
<dbReference type="PANTHER" id="PTHR24106">
    <property type="entry name" value="NACHT, LRR AND CARD DOMAINS-CONTAINING"/>
    <property type="match status" value="1"/>
</dbReference>
<dbReference type="AlphaFoldDB" id="A0A9Q0D4W6"/>
<dbReference type="InterPro" id="IPR000477">
    <property type="entry name" value="RT_dom"/>
</dbReference>
<evidence type="ECO:0000259" key="3">
    <source>
        <dbReference type="PROSITE" id="PS50837"/>
    </source>
</evidence>
<dbReference type="PROSITE" id="PS50837">
    <property type="entry name" value="NACHT"/>
    <property type="match status" value="1"/>
</dbReference>
<dbReference type="SMART" id="SM01288">
    <property type="entry name" value="FISNA"/>
    <property type="match status" value="1"/>
</dbReference>
<organism evidence="5 6">
    <name type="scientific">Muraenolepis orangiensis</name>
    <name type="common">Patagonian moray cod</name>
    <dbReference type="NCBI Taxonomy" id="630683"/>
    <lineage>
        <taxon>Eukaryota</taxon>
        <taxon>Metazoa</taxon>
        <taxon>Chordata</taxon>
        <taxon>Craniata</taxon>
        <taxon>Vertebrata</taxon>
        <taxon>Euteleostomi</taxon>
        <taxon>Actinopterygii</taxon>
        <taxon>Neopterygii</taxon>
        <taxon>Teleostei</taxon>
        <taxon>Neoteleostei</taxon>
        <taxon>Acanthomorphata</taxon>
        <taxon>Zeiogadaria</taxon>
        <taxon>Gadariae</taxon>
        <taxon>Gadiformes</taxon>
        <taxon>Muraenolepidoidei</taxon>
        <taxon>Muraenolepididae</taxon>
        <taxon>Muraenolepis</taxon>
    </lineage>
</organism>
<dbReference type="Pfam" id="PF00078">
    <property type="entry name" value="RVT_1"/>
    <property type="match status" value="1"/>
</dbReference>
<dbReference type="OrthoDB" id="10060824at2759"/>
<feature type="non-terminal residue" evidence="5">
    <location>
        <position position="1"/>
    </location>
</feature>
<dbReference type="InterPro" id="IPR007111">
    <property type="entry name" value="NACHT_NTPase"/>
</dbReference>
<dbReference type="Proteomes" id="UP001148018">
    <property type="component" value="Unassembled WGS sequence"/>
</dbReference>
<sequence>MSGQFSTAELRAAIGNLRQGKSPGHDNIHPEFVTHQSETTSAWLCSFFSSCFQRSKLPKTWRRAAVIALLKPGKTAEDPKAYRPISLLCVPFKILERMILSRIEPVVDPQLPREQAGFRRGRSTVDQVTLLTQDIEDSFQAKEKVGVVLLDLTAAYDTVWHRGLHLKLLRTIPDRHMVKFIMEMLSNRSFILRTSDGQRSRLRRLRNGVPQGSVLSPLLFNIYIHDLPETTSRQYGYADDLAIMLRRTTWSAVEQGLNQDMSILAAYLRKWRLQLSTGKTVSAAYHLCNGEAKRELSVSVDNKRLEHQLAPKYLGVRLDRTLSYKRHLEEVRAKVTARVSLIRRLAGTTWGASARTLRISTQALVFSAAEYCAPVWSRSPHVKKVDPIINNALRIITVQCQLNIKSHLMQKFRRVFEGIAKAGQSTDLNNFYTELFITQRVSGEVNKEHEVRLIETASRKPAKEETPIKLEDIFKPLPGQDQPSRTIMTTGVAGIGKTILTHKFTLDWAKGKANQDIHFTLPFTFRELNLLKEKEFSLMELLHHFFIQTKGIRRYDRFQVVFILDGLDECRLPLDFQNNPIWTDVTKSTSVDILLTNLIRGDLLPSARIWITTRPAAANQIPAECVGMVTEVRGFTDPQKEEYFRKRFREEPLASRIISHIKTSRSLHIMCHIP</sequence>
<evidence type="ECO:0000256" key="2">
    <source>
        <dbReference type="ARBA" id="ARBA00022737"/>
    </source>
</evidence>
<dbReference type="SUPFAM" id="SSF56672">
    <property type="entry name" value="DNA/RNA polymerases"/>
    <property type="match status" value="1"/>
</dbReference>
<keyword evidence="6" id="KW-1185">Reference proteome</keyword>
<dbReference type="InterPro" id="IPR029495">
    <property type="entry name" value="NACHT-assoc"/>
</dbReference>
<dbReference type="InterPro" id="IPR027417">
    <property type="entry name" value="P-loop_NTPase"/>
</dbReference>
<feature type="domain" description="Reverse transcriptase" evidence="4">
    <location>
        <begin position="50"/>
        <end position="318"/>
    </location>
</feature>
<proteinExistence type="predicted"/>
<evidence type="ECO:0000259" key="4">
    <source>
        <dbReference type="PROSITE" id="PS50878"/>
    </source>
</evidence>
<dbReference type="InterPro" id="IPR043502">
    <property type="entry name" value="DNA/RNA_pol_sf"/>
</dbReference>
<gene>
    <name evidence="5" type="ORF">NHX12_016260</name>
</gene>
<reference evidence="5" key="1">
    <citation type="submission" date="2022-07" db="EMBL/GenBank/DDBJ databases">
        <title>Chromosome-level genome of Muraenolepis orangiensis.</title>
        <authorList>
            <person name="Kim J."/>
        </authorList>
    </citation>
    <scope>NUCLEOTIDE SEQUENCE</scope>
    <source>
        <strain evidence="5">KU_S4_2022</strain>
        <tissue evidence="5">Muscle</tissue>
    </source>
</reference>
<keyword evidence="2" id="KW-0677">Repeat</keyword>
<evidence type="ECO:0000256" key="1">
    <source>
        <dbReference type="ARBA" id="ARBA00022614"/>
    </source>
</evidence>
<evidence type="ECO:0008006" key="7">
    <source>
        <dbReference type="Google" id="ProtNLM"/>
    </source>
</evidence>
<evidence type="ECO:0000313" key="6">
    <source>
        <dbReference type="Proteomes" id="UP001148018"/>
    </source>
</evidence>
<dbReference type="CDD" id="cd01650">
    <property type="entry name" value="RT_nLTR_like"/>
    <property type="match status" value="1"/>
</dbReference>
<name>A0A9Q0D4W6_9TELE</name>
<dbReference type="PROSITE" id="PS50878">
    <property type="entry name" value="RT_POL"/>
    <property type="match status" value="1"/>
</dbReference>
<dbReference type="InterPro" id="IPR051261">
    <property type="entry name" value="NLR"/>
</dbReference>
<comment type="caution">
    <text evidence="5">The sequence shown here is derived from an EMBL/GenBank/DDBJ whole genome shotgun (WGS) entry which is preliminary data.</text>
</comment>
<accession>A0A9Q0D4W6</accession>
<dbReference type="Pfam" id="PF14484">
    <property type="entry name" value="FISNA"/>
    <property type="match status" value="1"/>
</dbReference>
<dbReference type="Gene3D" id="3.40.50.300">
    <property type="entry name" value="P-loop containing nucleotide triphosphate hydrolases"/>
    <property type="match status" value="1"/>
</dbReference>
<keyword evidence="1" id="KW-0433">Leucine-rich repeat</keyword>
<protein>
    <recommendedName>
        <fullName evidence="7">Reverse transcriptase domain-containing protein</fullName>
    </recommendedName>
</protein>
<evidence type="ECO:0000313" key="5">
    <source>
        <dbReference type="EMBL" id="KAJ3581767.1"/>
    </source>
</evidence>